<keyword evidence="8" id="KW-1281">Magnetosome</keyword>
<keyword evidence="3 11" id="KW-0812">Transmembrane</keyword>
<keyword evidence="7 11" id="KW-0472">Membrane</keyword>
<dbReference type="SUPFAM" id="SSF50156">
    <property type="entry name" value="PDZ domain-like"/>
    <property type="match status" value="1"/>
</dbReference>
<evidence type="ECO:0000256" key="9">
    <source>
        <dbReference type="PROSITE-ProRule" id="PRU00433"/>
    </source>
</evidence>
<name>A0A484HI57_9BACT</name>
<evidence type="ECO:0000256" key="7">
    <source>
        <dbReference type="ARBA" id="ARBA00023136"/>
    </source>
</evidence>
<dbReference type="EMBL" id="CAACVI010000023">
    <property type="protein sequence ID" value="VEN74104.1"/>
    <property type="molecule type" value="Genomic_DNA"/>
</dbReference>
<proteinExistence type="predicted"/>
<comment type="subcellular location">
    <subcellularLocation>
        <location evidence="1">Magnetosome membrane</location>
        <topology evidence="1">Single-pass membrane protein</topology>
    </subcellularLocation>
</comment>
<dbReference type="GO" id="GO:0110146">
    <property type="term" value="C:magnetosome membrane"/>
    <property type="evidence" value="ECO:0007669"/>
    <property type="project" value="UniProtKB-SubCell"/>
</dbReference>
<dbReference type="Pfam" id="PF02579">
    <property type="entry name" value="Nitro_FeMo-Co"/>
    <property type="match status" value="1"/>
</dbReference>
<dbReference type="InterPro" id="IPR036105">
    <property type="entry name" value="DiNase_FeMo-co_biosyn_sf"/>
</dbReference>
<keyword evidence="5 11" id="KW-1133">Transmembrane helix</keyword>
<evidence type="ECO:0000313" key="14">
    <source>
        <dbReference type="EMBL" id="VEN74104.1"/>
    </source>
</evidence>
<dbReference type="Pfam" id="PF18509">
    <property type="entry name" value="MCR"/>
    <property type="match status" value="2"/>
</dbReference>
<keyword evidence="9" id="KW-0349">Heme</keyword>
<keyword evidence="4 9" id="KW-0479">Metal-binding</keyword>
<dbReference type="Gene3D" id="2.30.42.60">
    <property type="match status" value="2"/>
</dbReference>
<dbReference type="InterPro" id="IPR040963">
    <property type="entry name" value="MCR"/>
</dbReference>
<dbReference type="CDD" id="cd06779">
    <property type="entry name" value="cpPDZ_Deg_HtrA-like"/>
    <property type="match status" value="1"/>
</dbReference>
<dbReference type="InterPro" id="IPR003731">
    <property type="entry name" value="Di-Nase_FeMo-co_biosynth"/>
</dbReference>
<evidence type="ECO:0000256" key="4">
    <source>
        <dbReference type="ARBA" id="ARBA00022723"/>
    </source>
</evidence>
<dbReference type="Gene3D" id="2.30.42.10">
    <property type="match status" value="1"/>
</dbReference>
<evidence type="ECO:0000256" key="5">
    <source>
        <dbReference type="ARBA" id="ARBA00022989"/>
    </source>
</evidence>
<reference evidence="14" key="1">
    <citation type="submission" date="2019-01" db="EMBL/GenBank/DDBJ databases">
        <authorList>
            <consortium name="Genoscope - CEA"/>
            <person name="William W."/>
        </authorList>
    </citation>
    <scope>NUCLEOTIDE SEQUENCE</scope>
    <source>
        <strain evidence="14">CR-1</strain>
    </source>
</reference>
<evidence type="ECO:0000256" key="2">
    <source>
        <dbReference type="ARBA" id="ARBA00022591"/>
    </source>
</evidence>
<dbReference type="GO" id="GO:0009055">
    <property type="term" value="F:electron transfer activity"/>
    <property type="evidence" value="ECO:0007669"/>
    <property type="project" value="InterPro"/>
</dbReference>
<protein>
    <submittedName>
        <fullName evidence="14">Magnetosome protein MamP</fullName>
    </submittedName>
</protein>
<dbReference type="GO" id="GO:0020037">
    <property type="term" value="F:heme binding"/>
    <property type="evidence" value="ECO:0007669"/>
    <property type="project" value="InterPro"/>
</dbReference>
<feature type="transmembrane region" description="Helical" evidence="11">
    <location>
        <begin position="12"/>
        <end position="32"/>
    </location>
</feature>
<evidence type="ECO:0000256" key="3">
    <source>
        <dbReference type="ARBA" id="ARBA00022692"/>
    </source>
</evidence>
<evidence type="ECO:0000256" key="11">
    <source>
        <dbReference type="SAM" id="Phobius"/>
    </source>
</evidence>
<evidence type="ECO:0000256" key="8">
    <source>
        <dbReference type="ARBA" id="ARBA00023178"/>
    </source>
</evidence>
<feature type="region of interest" description="Disordered" evidence="10">
    <location>
        <begin position="484"/>
        <end position="503"/>
    </location>
</feature>
<keyword evidence="6 9" id="KW-0408">Iron</keyword>
<evidence type="ECO:0000259" key="12">
    <source>
        <dbReference type="PROSITE" id="PS50106"/>
    </source>
</evidence>
<dbReference type="SMART" id="SM00228">
    <property type="entry name" value="PDZ"/>
    <property type="match status" value="1"/>
</dbReference>
<dbReference type="Pfam" id="PF13180">
    <property type="entry name" value="PDZ_2"/>
    <property type="match status" value="1"/>
</dbReference>
<dbReference type="InterPro" id="IPR009056">
    <property type="entry name" value="Cyt_c-like_dom"/>
</dbReference>
<feature type="domain" description="PDZ" evidence="12">
    <location>
        <begin position="176"/>
        <end position="267"/>
    </location>
</feature>
<organism evidence="14">
    <name type="scientific">uncultured Desulfobacteraceae bacterium</name>
    <dbReference type="NCBI Taxonomy" id="218296"/>
    <lineage>
        <taxon>Bacteria</taxon>
        <taxon>Pseudomonadati</taxon>
        <taxon>Thermodesulfobacteriota</taxon>
        <taxon>Desulfobacteria</taxon>
        <taxon>Desulfobacterales</taxon>
        <taxon>Desulfobacteraceae</taxon>
        <taxon>environmental samples</taxon>
    </lineage>
</organism>
<dbReference type="AlphaFoldDB" id="A0A484HI57"/>
<evidence type="ECO:0000259" key="13">
    <source>
        <dbReference type="PROSITE" id="PS51007"/>
    </source>
</evidence>
<dbReference type="PANTHER" id="PTHR42983:SF1">
    <property type="entry name" value="IRON-MOLYBDENUM PROTEIN"/>
    <property type="match status" value="1"/>
</dbReference>
<sequence length="503" mass="54433">MKQPEFEFCMGHFKIAIAVLAVFIVIVLYWAMSTCKMDRVNQEQVLTLAAAGAPAGGNITMKAKMTHKYWGNCNMCHVTVDVPKKPVSQVFQGPPISVSAKMTHKYWGNCNMCHQVSGGLKQRFAPAPAAKVAALAAGAPPPIMANAKPTHPDWGTCSNCHQILKPGQRRGRAAALAAFAKFSARSVGLDLKNVNSALMGKWGLSDEEGVLVLTVHPGSIAQKAGFKKGDEIVRLNDARIDTIHDFDIQLALSKPDDVVKAAIYRGRRSKNIFMDLKPQGNLAAATSAPMTQNRIETLAERFNVPKTQAAVEQALRRARPAAANVPMTHNRIETLAERFNVPKTQAAVERALRQARPAALANSGKVIVAALGPGLYSQTSLNFENSPYFILYDPVTQQYKSLVNPNYNDTRGNSRQTSHLMVDLGASNVIAGSFTSRSADTLRMLRLNLYSGVTGVVKDVLNMYKNGQIQQTNIHATTRAGFLPTLPTPPTPPAPAGARGAIF</sequence>
<evidence type="ECO:0000256" key="10">
    <source>
        <dbReference type="SAM" id="MobiDB-lite"/>
    </source>
</evidence>
<dbReference type="InterPro" id="IPR036034">
    <property type="entry name" value="PDZ_sf"/>
</dbReference>
<dbReference type="PROSITE" id="PS50106">
    <property type="entry name" value="PDZ"/>
    <property type="match status" value="1"/>
</dbReference>
<gene>
    <name evidence="14" type="primary">mamP</name>
    <name evidence="14" type="ORF">EPICR_30034</name>
</gene>
<dbReference type="PROSITE" id="PS51007">
    <property type="entry name" value="CYTC"/>
    <property type="match status" value="1"/>
</dbReference>
<dbReference type="PANTHER" id="PTHR42983">
    <property type="entry name" value="DINITROGENASE IRON-MOLYBDENUM COFACTOR PROTEIN-RELATED"/>
    <property type="match status" value="1"/>
</dbReference>
<evidence type="ECO:0000256" key="6">
    <source>
        <dbReference type="ARBA" id="ARBA00023004"/>
    </source>
</evidence>
<feature type="domain" description="Cytochrome c" evidence="13">
    <location>
        <begin position="88"/>
        <end position="251"/>
    </location>
</feature>
<dbReference type="SUPFAM" id="SSF53146">
    <property type="entry name" value="Nitrogenase accessory factor-like"/>
    <property type="match status" value="1"/>
</dbReference>
<feature type="compositionally biased region" description="Pro residues" evidence="10">
    <location>
        <begin position="486"/>
        <end position="495"/>
    </location>
</feature>
<dbReference type="GO" id="GO:0046872">
    <property type="term" value="F:metal ion binding"/>
    <property type="evidence" value="ECO:0007669"/>
    <property type="project" value="UniProtKB-KW"/>
</dbReference>
<dbReference type="InterPro" id="IPR036280">
    <property type="entry name" value="Multihaem_cyt_sf"/>
</dbReference>
<evidence type="ECO:0000256" key="1">
    <source>
        <dbReference type="ARBA" id="ARBA00004206"/>
    </source>
</evidence>
<dbReference type="SUPFAM" id="SSF48695">
    <property type="entry name" value="Multiheme cytochromes"/>
    <property type="match status" value="1"/>
</dbReference>
<keyword evidence="2" id="KW-0091">Biomineralization</keyword>
<accession>A0A484HI57</accession>
<dbReference type="InterPro" id="IPR001478">
    <property type="entry name" value="PDZ"/>
</dbReference>
<dbReference type="Gene3D" id="3.30.420.130">
    <property type="entry name" value="Dinitrogenase iron-molybdenum cofactor biosynthesis domain"/>
    <property type="match status" value="1"/>
</dbReference>